<keyword evidence="2" id="KW-1185">Reference proteome</keyword>
<protein>
    <submittedName>
        <fullName evidence="1">Uncharacterized protein</fullName>
    </submittedName>
</protein>
<dbReference type="EMBL" id="JAPHNI010001271">
    <property type="protein sequence ID" value="KAJ8106101.1"/>
    <property type="molecule type" value="Genomic_DNA"/>
</dbReference>
<evidence type="ECO:0000313" key="2">
    <source>
        <dbReference type="Proteomes" id="UP001153331"/>
    </source>
</evidence>
<gene>
    <name evidence="1" type="ORF">OPT61_g9765</name>
</gene>
<sequence length="279" mass="28707">MSLVGGGTASCANDWKWAMAACMCRPAAPRVDTSRAGGAGGGAAKSKDMPPPSSSSLGASSPWLVGGLLSDSAAAGEVTAGERPAPVPCVGGGECVGCVQGDVGRWREVLVVRQRVVRAGHGRPRSACRPASVVAGPRGRAVGAEDARRERRGVSPGALVARRRAARHGTALHCTIEGPASGSDQTMPCTHAKGGSLTLAWPAVRGPRRCYATLWSGASVQIDPGRTLPATAPASTMPQDLYCCPRNPSRTQIATHARRRSVPAAVCKSWLQHVAHCQG</sequence>
<accession>A0ACC2HSN5</accession>
<name>A0ACC2HSN5_9PLEO</name>
<organism evidence="1 2">
    <name type="scientific">Boeremia exigua</name>
    <dbReference type="NCBI Taxonomy" id="749465"/>
    <lineage>
        <taxon>Eukaryota</taxon>
        <taxon>Fungi</taxon>
        <taxon>Dikarya</taxon>
        <taxon>Ascomycota</taxon>
        <taxon>Pezizomycotina</taxon>
        <taxon>Dothideomycetes</taxon>
        <taxon>Pleosporomycetidae</taxon>
        <taxon>Pleosporales</taxon>
        <taxon>Pleosporineae</taxon>
        <taxon>Didymellaceae</taxon>
        <taxon>Boeremia</taxon>
    </lineage>
</organism>
<dbReference type="Proteomes" id="UP001153331">
    <property type="component" value="Unassembled WGS sequence"/>
</dbReference>
<proteinExistence type="predicted"/>
<reference evidence="1" key="1">
    <citation type="submission" date="2022-11" db="EMBL/GenBank/DDBJ databases">
        <title>Genome Sequence of Boeremia exigua.</title>
        <authorList>
            <person name="Buettner E."/>
        </authorList>
    </citation>
    <scope>NUCLEOTIDE SEQUENCE</scope>
    <source>
        <strain evidence="1">CU02</strain>
    </source>
</reference>
<evidence type="ECO:0000313" key="1">
    <source>
        <dbReference type="EMBL" id="KAJ8106101.1"/>
    </source>
</evidence>
<comment type="caution">
    <text evidence="1">The sequence shown here is derived from an EMBL/GenBank/DDBJ whole genome shotgun (WGS) entry which is preliminary data.</text>
</comment>